<reference evidence="1" key="1">
    <citation type="submission" date="2020-05" db="EMBL/GenBank/DDBJ databases">
        <authorList>
            <person name="Chiriac C."/>
            <person name="Salcher M."/>
            <person name="Ghai R."/>
            <person name="Kavagutti S V."/>
        </authorList>
    </citation>
    <scope>NUCLEOTIDE SEQUENCE</scope>
</reference>
<accession>A0A6J6C7B8</accession>
<gene>
    <name evidence="1" type="ORF">UFOPK1493_00769</name>
</gene>
<evidence type="ECO:0000313" key="1">
    <source>
        <dbReference type="EMBL" id="CAB4547172.1"/>
    </source>
</evidence>
<organism evidence="1">
    <name type="scientific">freshwater metagenome</name>
    <dbReference type="NCBI Taxonomy" id="449393"/>
    <lineage>
        <taxon>unclassified sequences</taxon>
        <taxon>metagenomes</taxon>
        <taxon>ecological metagenomes</taxon>
    </lineage>
</organism>
<sequence>MSAQGFDVEAMLSRYRERAAAVRKRPLPPVAGEERQAFIAQANTDFMDFAIIGDAVGTIEDGFLVLRVDLRPADQRG</sequence>
<protein>
    <submittedName>
        <fullName evidence="1">Unannotated protein</fullName>
    </submittedName>
</protein>
<proteinExistence type="predicted"/>
<dbReference type="EMBL" id="CAEZSR010000017">
    <property type="protein sequence ID" value="CAB4547172.1"/>
    <property type="molecule type" value="Genomic_DNA"/>
</dbReference>
<name>A0A6J6C7B8_9ZZZZ</name>
<dbReference type="AlphaFoldDB" id="A0A6J6C7B8"/>